<evidence type="ECO:0000256" key="1">
    <source>
        <dbReference type="ARBA" id="ARBA00004442"/>
    </source>
</evidence>
<dbReference type="InterPro" id="IPR050330">
    <property type="entry name" value="Bact_OuterMem_StrucFunc"/>
</dbReference>
<feature type="compositionally biased region" description="Polar residues" evidence="5">
    <location>
        <begin position="299"/>
        <end position="308"/>
    </location>
</feature>
<evidence type="ECO:0000313" key="8">
    <source>
        <dbReference type="EMBL" id="CED90391.1"/>
    </source>
</evidence>
<dbReference type="CDD" id="cd07185">
    <property type="entry name" value="OmpA_C-like"/>
    <property type="match status" value="1"/>
</dbReference>
<dbReference type="InterPro" id="IPR006665">
    <property type="entry name" value="OmpA-like"/>
</dbReference>
<proteinExistence type="predicted"/>
<dbReference type="PRINTS" id="PR01021">
    <property type="entry name" value="OMPADOMAIN"/>
</dbReference>
<evidence type="ECO:0000256" key="3">
    <source>
        <dbReference type="ARBA" id="ARBA00023237"/>
    </source>
</evidence>
<feature type="region of interest" description="Disordered" evidence="5">
    <location>
        <begin position="279"/>
        <end position="347"/>
    </location>
</feature>
<evidence type="ECO:0000259" key="7">
    <source>
        <dbReference type="PROSITE" id="PS51123"/>
    </source>
</evidence>
<feature type="region of interest" description="Disordered" evidence="5">
    <location>
        <begin position="362"/>
        <end position="397"/>
    </location>
</feature>
<dbReference type="Gene3D" id="3.30.1330.60">
    <property type="entry name" value="OmpA-like domain"/>
    <property type="match status" value="1"/>
</dbReference>
<feature type="chain" id="PRO_5038814116" evidence="6">
    <location>
        <begin position="36"/>
        <end position="534"/>
    </location>
</feature>
<dbReference type="PANTHER" id="PTHR30329:SF21">
    <property type="entry name" value="LIPOPROTEIN YIAD-RELATED"/>
    <property type="match status" value="1"/>
</dbReference>
<dbReference type="GO" id="GO:0009279">
    <property type="term" value="C:cell outer membrane"/>
    <property type="evidence" value="ECO:0007669"/>
    <property type="project" value="UniProtKB-SubCell"/>
</dbReference>
<evidence type="ECO:0000256" key="6">
    <source>
        <dbReference type="SAM" id="SignalP"/>
    </source>
</evidence>
<sequence>MRTSLSRPQTPGTTRLPRRTLLSLLPLGAAGLGLAACSGNPLQRVVKSTDDPADPAASPAVSAPPVPTPDASGAVALESALDGVAATFRVGPATVQDGYTLVRVEVSTDSDDELTISSVFGGSSHYTMRGMRLLSLRQSLVFPELGERSDGLFDTISRTSTVELFPVFEAVDDGVETVELFLPSVGVAVGVPVVSPDSAGFEAGELLSVAEIDREADPGPYQLSSLLVATDGSYDTDSDEDSTTVTVSGDVTFGSDSTELSAQADEVLAKVVEQLNRYPSGGELSVTGHTDDVDEEDYNQTLSEQRAQAVTDRLGELTDLSNWDTTVTGKGESDPRAEGTSDEARAANRRVEVVMTPKNPAEATALSAATPPPDQASTATSGQMPRSVGPVGTGADGVDVRINDQTVHLSMESVTRVGDYVTGALLLSAQEDVSITVSLFALPSELQILHWPASFTGVHNPTLLQGGTRYLAANYLDADGEYVPVTNRSVYTIVSGEATRLPVVWPYPGADTVTLDLPGKNLAARLTDIPVARA</sequence>
<evidence type="ECO:0000256" key="4">
    <source>
        <dbReference type="PROSITE-ProRule" id="PRU00473"/>
    </source>
</evidence>
<feature type="compositionally biased region" description="Polar residues" evidence="5">
    <location>
        <begin position="319"/>
        <end position="328"/>
    </location>
</feature>
<dbReference type="PANTHER" id="PTHR30329">
    <property type="entry name" value="STATOR ELEMENT OF FLAGELLAR MOTOR COMPLEX"/>
    <property type="match status" value="1"/>
</dbReference>
<dbReference type="PROSITE" id="PS51123">
    <property type="entry name" value="OMPA_2"/>
    <property type="match status" value="1"/>
</dbReference>
<keyword evidence="2 4" id="KW-0472">Membrane</keyword>
<dbReference type="SUPFAM" id="SSF103088">
    <property type="entry name" value="OmpA-like"/>
    <property type="match status" value="1"/>
</dbReference>
<keyword evidence="3" id="KW-0998">Cell outer membrane</keyword>
<gene>
    <name evidence="8" type="ORF">AAM4_0496</name>
</gene>
<evidence type="ECO:0000256" key="2">
    <source>
        <dbReference type="ARBA" id="ARBA00023136"/>
    </source>
</evidence>
<organism evidence="8">
    <name type="scientific">Actinomyces succiniciruminis</name>
    <dbReference type="NCBI Taxonomy" id="1522002"/>
    <lineage>
        <taxon>Bacteria</taxon>
        <taxon>Bacillati</taxon>
        <taxon>Actinomycetota</taxon>
        <taxon>Actinomycetes</taxon>
        <taxon>Actinomycetales</taxon>
        <taxon>Actinomycetaceae</taxon>
        <taxon>Actinomyces</taxon>
    </lineage>
</organism>
<dbReference type="InterPro" id="IPR006664">
    <property type="entry name" value="OMP_bac"/>
</dbReference>
<feature type="compositionally biased region" description="Polar residues" evidence="5">
    <location>
        <begin position="375"/>
        <end position="384"/>
    </location>
</feature>
<dbReference type="InterPro" id="IPR036737">
    <property type="entry name" value="OmpA-like_sf"/>
</dbReference>
<comment type="subcellular location">
    <subcellularLocation>
        <location evidence="1">Cell outer membrane</location>
    </subcellularLocation>
</comment>
<evidence type="ECO:0000256" key="5">
    <source>
        <dbReference type="SAM" id="MobiDB-lite"/>
    </source>
</evidence>
<dbReference type="RefSeq" id="WP_210578784.1">
    <property type="nucleotide sequence ID" value="NZ_LK995471.1"/>
</dbReference>
<reference evidence="8" key="1">
    <citation type="submission" date="2014-07" db="EMBL/GenBank/DDBJ databases">
        <authorList>
            <person name="Zhang J.E."/>
            <person name="Yang H."/>
            <person name="Guo J."/>
            <person name="Deng Z."/>
            <person name="Luo H."/>
            <person name="Luo M."/>
            <person name="Zhao B."/>
        </authorList>
    </citation>
    <scope>NUCLEOTIDE SEQUENCE</scope>
    <source>
        <strain evidence="8">AM4</strain>
    </source>
</reference>
<dbReference type="EMBL" id="LK995471">
    <property type="protein sequence ID" value="CED90391.1"/>
    <property type="molecule type" value="Genomic_DNA"/>
</dbReference>
<dbReference type="AlphaFoldDB" id="A0A1L7R968"/>
<feature type="compositionally biased region" description="Basic and acidic residues" evidence="5">
    <location>
        <begin position="331"/>
        <end position="347"/>
    </location>
</feature>
<keyword evidence="6" id="KW-0732">Signal</keyword>
<accession>A0A1L7R968</accession>
<feature type="region of interest" description="Disordered" evidence="5">
    <location>
        <begin position="45"/>
        <end position="70"/>
    </location>
</feature>
<name>A0A1L7R968_9ACTO</name>
<feature type="domain" description="OmpA-like" evidence="7">
    <location>
        <begin position="240"/>
        <end position="359"/>
    </location>
</feature>
<dbReference type="Pfam" id="PF00691">
    <property type="entry name" value="OmpA"/>
    <property type="match status" value="1"/>
</dbReference>
<feature type="signal peptide" evidence="6">
    <location>
        <begin position="1"/>
        <end position="35"/>
    </location>
</feature>
<protein>
    <submittedName>
        <fullName evidence="8">OmpA protein</fullName>
    </submittedName>
</protein>